<sequence>MQRKSWHGFCISIEHEKRKGGLSLGYSTVHLPKSILYGENSFSAIGTEAAKSGSRVLLISDEVMKKLGYVEECHAFLREADVACTDYLGVASEPTDVYVAEALQLIQDHQCDQVIALGGGSCIDTAKAVAVLATNKGDISDYMGGKTLAAKAPLPLTAIPTTGGTGSEATDVTVITNTRTDVKMMIKQPAFMPEKAIVDPYLTVSSPKSITAATGVDALTHAVEAFISRKAHAFTDALALSAIKRIMLYLPKAFENGKDIEARDHMIYGSMQAGMAFSNSSVCLVHGMSRPIGALFHVPHGISNAMLLPVLLNYAKESCTDRLAEIGRYVSAELDAATDAEAADYVVSEILHLCEALSIPNLKAWGVEADKFQSVLDKMASDALDSGSPANNPKVPTKEEIIDLYKEAYDFQYASLQNQ</sequence>
<proteinExistence type="inferred from homology"/>
<dbReference type="PANTHER" id="PTHR11496:SF102">
    <property type="entry name" value="ALCOHOL DEHYDROGENASE 4"/>
    <property type="match status" value="1"/>
</dbReference>
<dbReference type="CDD" id="cd08194">
    <property type="entry name" value="Fe-ADH-like"/>
    <property type="match status" value="1"/>
</dbReference>
<dbReference type="PROSITE" id="PS00913">
    <property type="entry name" value="ADH_IRON_1"/>
    <property type="match status" value="1"/>
</dbReference>
<keyword evidence="2" id="KW-0560">Oxidoreductase</keyword>
<dbReference type="InterPro" id="IPR056798">
    <property type="entry name" value="ADH_Fe_C"/>
</dbReference>
<organism evidence="6 7">
    <name type="scientific">Alkalicoccus luteus</name>
    <dbReference type="NCBI Taxonomy" id="1237094"/>
    <lineage>
        <taxon>Bacteria</taxon>
        <taxon>Bacillati</taxon>
        <taxon>Bacillota</taxon>
        <taxon>Bacilli</taxon>
        <taxon>Bacillales</taxon>
        <taxon>Bacillaceae</taxon>
        <taxon>Alkalicoccus</taxon>
    </lineage>
</organism>
<dbReference type="GO" id="GO:0046872">
    <property type="term" value="F:metal ion binding"/>
    <property type="evidence" value="ECO:0007669"/>
    <property type="project" value="InterPro"/>
</dbReference>
<protein>
    <submittedName>
        <fullName evidence="6">Iron-containing alcohol dehydrogenase</fullName>
    </submittedName>
</protein>
<keyword evidence="7" id="KW-1185">Reference proteome</keyword>
<dbReference type="InterPro" id="IPR039697">
    <property type="entry name" value="Alcohol_dehydrogenase_Fe"/>
</dbReference>
<dbReference type="Gene3D" id="1.20.1090.10">
    <property type="entry name" value="Dehydroquinate synthase-like - alpha domain"/>
    <property type="match status" value="1"/>
</dbReference>
<dbReference type="Gene3D" id="3.40.50.1970">
    <property type="match status" value="1"/>
</dbReference>
<evidence type="ECO:0000256" key="3">
    <source>
        <dbReference type="ARBA" id="ARBA00023027"/>
    </source>
</evidence>
<gene>
    <name evidence="6" type="ORF">HCN83_12825</name>
</gene>
<comment type="similarity">
    <text evidence="1">Belongs to the iron-containing alcohol dehydrogenase family.</text>
</comment>
<feature type="domain" description="Alcohol dehydrogenase iron-type/glycerol dehydrogenase GldA" evidence="4">
    <location>
        <begin position="32"/>
        <end position="200"/>
    </location>
</feature>
<name>A0A969PSC1_9BACI</name>
<evidence type="ECO:0000256" key="1">
    <source>
        <dbReference type="ARBA" id="ARBA00007358"/>
    </source>
</evidence>
<evidence type="ECO:0000313" key="7">
    <source>
        <dbReference type="Proteomes" id="UP000752012"/>
    </source>
</evidence>
<comment type="caution">
    <text evidence="6">The sequence shown here is derived from an EMBL/GenBank/DDBJ whole genome shotgun (WGS) entry which is preliminary data.</text>
</comment>
<dbReference type="InterPro" id="IPR001670">
    <property type="entry name" value="ADH_Fe/GldA"/>
</dbReference>
<dbReference type="FunFam" id="3.40.50.1970:FF:000003">
    <property type="entry name" value="Alcohol dehydrogenase, iron-containing"/>
    <property type="match status" value="1"/>
</dbReference>
<dbReference type="InterPro" id="IPR018211">
    <property type="entry name" value="ADH_Fe_CS"/>
</dbReference>
<dbReference type="SUPFAM" id="SSF56796">
    <property type="entry name" value="Dehydroquinate synthase-like"/>
    <property type="match status" value="1"/>
</dbReference>
<dbReference type="Pfam" id="PF25137">
    <property type="entry name" value="ADH_Fe_C"/>
    <property type="match status" value="1"/>
</dbReference>
<evidence type="ECO:0000259" key="5">
    <source>
        <dbReference type="Pfam" id="PF25137"/>
    </source>
</evidence>
<dbReference type="EMBL" id="JAATHJ010000022">
    <property type="protein sequence ID" value="NJP38473.1"/>
    <property type="molecule type" value="Genomic_DNA"/>
</dbReference>
<dbReference type="GO" id="GO:0004022">
    <property type="term" value="F:alcohol dehydrogenase (NAD+) activity"/>
    <property type="evidence" value="ECO:0007669"/>
    <property type="project" value="TreeGrafter"/>
</dbReference>
<dbReference type="Pfam" id="PF00465">
    <property type="entry name" value="Fe-ADH"/>
    <property type="match status" value="1"/>
</dbReference>
<dbReference type="PANTHER" id="PTHR11496">
    <property type="entry name" value="ALCOHOL DEHYDROGENASE"/>
    <property type="match status" value="1"/>
</dbReference>
<reference evidence="6 7" key="1">
    <citation type="submission" date="2020-03" db="EMBL/GenBank/DDBJ databases">
        <title>Assessment of the enzymatic potential of alkaline-tolerant lipase obtained from Bacillus luteus H11 (technogenic soil) for the bioremediation of saline soils contaminated with petroleum substances.</title>
        <authorList>
            <person name="Kalwasinska A."/>
        </authorList>
    </citation>
    <scope>NUCLEOTIDE SEQUENCE [LARGE SCALE GENOMIC DNA]</scope>
    <source>
        <strain evidence="6 7">H11</strain>
    </source>
</reference>
<feature type="domain" description="Fe-containing alcohol dehydrogenase-like C-terminal" evidence="5">
    <location>
        <begin position="211"/>
        <end position="409"/>
    </location>
</feature>
<dbReference type="Proteomes" id="UP000752012">
    <property type="component" value="Unassembled WGS sequence"/>
</dbReference>
<dbReference type="AlphaFoldDB" id="A0A969PSC1"/>
<accession>A0A969PSC1</accession>
<dbReference type="FunFam" id="1.20.1090.10:FF:000001">
    <property type="entry name" value="Aldehyde-alcohol dehydrogenase"/>
    <property type="match status" value="1"/>
</dbReference>
<keyword evidence="3" id="KW-0520">NAD</keyword>
<evidence type="ECO:0000313" key="6">
    <source>
        <dbReference type="EMBL" id="NJP38473.1"/>
    </source>
</evidence>
<evidence type="ECO:0000256" key="2">
    <source>
        <dbReference type="ARBA" id="ARBA00023002"/>
    </source>
</evidence>
<evidence type="ECO:0000259" key="4">
    <source>
        <dbReference type="Pfam" id="PF00465"/>
    </source>
</evidence>